<dbReference type="GO" id="GO:0016020">
    <property type="term" value="C:membrane"/>
    <property type="evidence" value="ECO:0007669"/>
    <property type="project" value="GOC"/>
</dbReference>
<organism evidence="2 3">
    <name type="scientific">Lacipirellula limnantheis</name>
    <dbReference type="NCBI Taxonomy" id="2528024"/>
    <lineage>
        <taxon>Bacteria</taxon>
        <taxon>Pseudomonadati</taxon>
        <taxon>Planctomycetota</taxon>
        <taxon>Planctomycetia</taxon>
        <taxon>Pirellulales</taxon>
        <taxon>Lacipirellulaceae</taxon>
        <taxon>Lacipirellula</taxon>
    </lineage>
</organism>
<keyword evidence="3" id="KW-1185">Reference proteome</keyword>
<dbReference type="RefSeq" id="WP_145435564.1">
    <property type="nucleotide sequence ID" value="NZ_CP036339.1"/>
</dbReference>
<protein>
    <submittedName>
        <fullName evidence="2">Glycosyltransferase sugar-binding region containing DXD motif protein</fullName>
    </submittedName>
</protein>
<evidence type="ECO:0000256" key="1">
    <source>
        <dbReference type="ARBA" id="ARBA00022679"/>
    </source>
</evidence>
<reference evidence="2 3" key="1">
    <citation type="submission" date="2019-02" db="EMBL/GenBank/DDBJ databases">
        <title>Deep-cultivation of Planctomycetes and their phenomic and genomic characterization uncovers novel biology.</title>
        <authorList>
            <person name="Wiegand S."/>
            <person name="Jogler M."/>
            <person name="Boedeker C."/>
            <person name="Pinto D."/>
            <person name="Vollmers J."/>
            <person name="Rivas-Marin E."/>
            <person name="Kohn T."/>
            <person name="Peeters S.H."/>
            <person name="Heuer A."/>
            <person name="Rast P."/>
            <person name="Oberbeckmann S."/>
            <person name="Bunk B."/>
            <person name="Jeske O."/>
            <person name="Meyerdierks A."/>
            <person name="Storesund J.E."/>
            <person name="Kallscheuer N."/>
            <person name="Luecker S."/>
            <person name="Lage O.M."/>
            <person name="Pohl T."/>
            <person name="Merkel B.J."/>
            <person name="Hornburger P."/>
            <person name="Mueller R.-W."/>
            <person name="Bruemmer F."/>
            <person name="Labrenz M."/>
            <person name="Spormann A.M."/>
            <person name="Op den Camp H."/>
            <person name="Overmann J."/>
            <person name="Amann R."/>
            <person name="Jetten M.S.M."/>
            <person name="Mascher T."/>
            <person name="Medema M.H."/>
            <person name="Devos D.P."/>
            <person name="Kaster A.-K."/>
            <person name="Ovreas L."/>
            <person name="Rohde M."/>
            <person name="Galperin M.Y."/>
            <person name="Jogler C."/>
        </authorList>
    </citation>
    <scope>NUCLEOTIDE SEQUENCE [LARGE SCALE GENOMIC DNA]</scope>
    <source>
        <strain evidence="2 3">I41</strain>
    </source>
</reference>
<dbReference type="Pfam" id="PF04488">
    <property type="entry name" value="Gly_transf_sug"/>
    <property type="match status" value="1"/>
</dbReference>
<proteinExistence type="predicted"/>
<dbReference type="InterPro" id="IPR051706">
    <property type="entry name" value="Glycosyltransferase_domain"/>
</dbReference>
<evidence type="ECO:0000313" key="2">
    <source>
        <dbReference type="EMBL" id="QDT75785.1"/>
    </source>
</evidence>
<evidence type="ECO:0000313" key="3">
    <source>
        <dbReference type="Proteomes" id="UP000317909"/>
    </source>
</evidence>
<name>A0A517U571_9BACT</name>
<dbReference type="InterPro" id="IPR029044">
    <property type="entry name" value="Nucleotide-diphossugar_trans"/>
</dbReference>
<dbReference type="PANTHER" id="PTHR32385:SF15">
    <property type="entry name" value="INOSITOL PHOSPHOCERAMIDE MANNOSYLTRANSFERASE 1"/>
    <property type="match status" value="1"/>
</dbReference>
<sequence length="260" mass="30402">MDNHDILSMKPISIVAEGRFDGQPRPTKIPQIIHQAWTDENLPKRWAHCIASVRRFHPGWDYKLWTHDGSLAYVRQHHPRLYPIFAGFNREMMRCDLMRYVAMHDIGGLYCDLDYEFIRPYNYADADLVLGYELELAMGDWKEALASCMFASAPGHPLWRDLIEYVIESKPVSNTERDILNLTGPGLLTKIFFENRHNYPPMTVQPRLVFSPYRMRGRHERQTLLNNGVTIGIHHAFGSWKQRWKLSHIKRKLGFGKRAA</sequence>
<dbReference type="EMBL" id="CP036339">
    <property type="protein sequence ID" value="QDT75785.1"/>
    <property type="molecule type" value="Genomic_DNA"/>
</dbReference>
<dbReference type="GO" id="GO:0000030">
    <property type="term" value="F:mannosyltransferase activity"/>
    <property type="evidence" value="ECO:0007669"/>
    <property type="project" value="TreeGrafter"/>
</dbReference>
<dbReference type="AlphaFoldDB" id="A0A517U571"/>
<dbReference type="Gene3D" id="3.90.550.20">
    <property type="match status" value="1"/>
</dbReference>
<dbReference type="SUPFAM" id="SSF53448">
    <property type="entry name" value="Nucleotide-diphospho-sugar transferases"/>
    <property type="match status" value="1"/>
</dbReference>
<keyword evidence="1 2" id="KW-0808">Transferase</keyword>
<dbReference type="OrthoDB" id="277808at2"/>
<dbReference type="GO" id="GO:0051999">
    <property type="term" value="P:mannosyl-inositol phosphorylceramide biosynthetic process"/>
    <property type="evidence" value="ECO:0007669"/>
    <property type="project" value="TreeGrafter"/>
</dbReference>
<accession>A0A517U571</accession>
<gene>
    <name evidence="2" type="ORF">I41_50280</name>
</gene>
<dbReference type="InterPro" id="IPR007577">
    <property type="entry name" value="GlycoTrfase_DXD_sugar-bd_CS"/>
</dbReference>
<dbReference type="KEGG" id="llh:I41_50280"/>
<dbReference type="Proteomes" id="UP000317909">
    <property type="component" value="Chromosome"/>
</dbReference>
<dbReference type="PANTHER" id="PTHR32385">
    <property type="entry name" value="MANNOSYL PHOSPHORYLINOSITOL CERAMIDE SYNTHASE"/>
    <property type="match status" value="1"/>
</dbReference>